<keyword evidence="5" id="KW-0539">Nucleus</keyword>
<comment type="subcellular location">
    <subcellularLocation>
        <location evidence="1">Nucleus</location>
        <location evidence="1">Nucleolus</location>
    </subcellularLocation>
</comment>
<evidence type="ECO:0000256" key="6">
    <source>
        <dbReference type="ARBA" id="ARBA00023274"/>
    </source>
</evidence>
<evidence type="ECO:0000313" key="13">
    <source>
        <dbReference type="Proteomes" id="UP000751190"/>
    </source>
</evidence>
<dbReference type="Pfam" id="PF01479">
    <property type="entry name" value="S4"/>
    <property type="match status" value="1"/>
</dbReference>
<keyword evidence="6" id="KW-0687">Ribonucleoprotein</keyword>
<evidence type="ECO:0000256" key="1">
    <source>
        <dbReference type="ARBA" id="ARBA00004604"/>
    </source>
</evidence>
<dbReference type="Gene3D" id="3.10.290.10">
    <property type="entry name" value="RNA-binding S4 domain"/>
    <property type="match status" value="1"/>
</dbReference>
<keyword evidence="3" id="KW-0690">Ribosome biogenesis</keyword>
<dbReference type="InterPro" id="IPR001912">
    <property type="entry name" value="Ribosomal_uS4_N"/>
</dbReference>
<feature type="domain" description="RNA-binding S4" evidence="10">
    <location>
        <begin position="106"/>
        <end position="168"/>
    </location>
</feature>
<dbReference type="GO" id="GO:0032040">
    <property type="term" value="C:small-subunit processome"/>
    <property type="evidence" value="ECO:0007669"/>
    <property type="project" value="TreeGrafter"/>
</dbReference>
<organism evidence="12 13">
    <name type="scientific">Diacronema lutheri</name>
    <name type="common">Unicellular marine alga</name>
    <name type="synonym">Monochrysis lutheri</name>
    <dbReference type="NCBI Taxonomy" id="2081491"/>
    <lineage>
        <taxon>Eukaryota</taxon>
        <taxon>Haptista</taxon>
        <taxon>Haptophyta</taxon>
        <taxon>Pavlovophyceae</taxon>
        <taxon>Pavlovales</taxon>
        <taxon>Pavlovaceae</taxon>
        <taxon>Diacronema</taxon>
    </lineage>
</organism>
<dbReference type="OMA" id="FRIKHEQ"/>
<dbReference type="SMART" id="SM00363">
    <property type="entry name" value="S4"/>
    <property type="match status" value="1"/>
</dbReference>
<proteinExistence type="inferred from homology"/>
<evidence type="ECO:0000256" key="8">
    <source>
        <dbReference type="ARBA" id="ARBA00072223"/>
    </source>
</evidence>
<dbReference type="Pfam" id="PF00163">
    <property type="entry name" value="Ribosomal_S4"/>
    <property type="match status" value="1"/>
</dbReference>
<dbReference type="PROSITE" id="PS50889">
    <property type="entry name" value="S4"/>
    <property type="match status" value="1"/>
</dbReference>
<dbReference type="SMART" id="SM01390">
    <property type="entry name" value="Ribosomal_S4"/>
    <property type="match status" value="1"/>
</dbReference>
<dbReference type="InterPro" id="IPR002942">
    <property type="entry name" value="S4_RNA-bd"/>
</dbReference>
<keyword evidence="4 9" id="KW-0694">RNA-binding</keyword>
<dbReference type="GO" id="GO:0034457">
    <property type="term" value="C:Mpp10 complex"/>
    <property type="evidence" value="ECO:0007669"/>
    <property type="project" value="TreeGrafter"/>
</dbReference>
<dbReference type="GO" id="GO:0042274">
    <property type="term" value="P:ribosomal small subunit biogenesis"/>
    <property type="evidence" value="ECO:0007669"/>
    <property type="project" value="TreeGrafter"/>
</dbReference>
<dbReference type="Proteomes" id="UP000751190">
    <property type="component" value="Unassembled WGS sequence"/>
</dbReference>
<evidence type="ECO:0000256" key="5">
    <source>
        <dbReference type="ARBA" id="ARBA00023242"/>
    </source>
</evidence>
<evidence type="ECO:0000313" key="12">
    <source>
        <dbReference type="EMBL" id="KAG8460113.1"/>
    </source>
</evidence>
<evidence type="ECO:0000256" key="2">
    <source>
        <dbReference type="ARBA" id="ARBA00007465"/>
    </source>
</evidence>
<evidence type="ECO:0000256" key="3">
    <source>
        <dbReference type="ARBA" id="ARBA00022517"/>
    </source>
</evidence>
<dbReference type="EMBL" id="JAGTXO010000035">
    <property type="protein sequence ID" value="KAG8460113.1"/>
    <property type="molecule type" value="Genomic_DNA"/>
</dbReference>
<dbReference type="GO" id="GO:0030515">
    <property type="term" value="F:snoRNA binding"/>
    <property type="evidence" value="ECO:0007669"/>
    <property type="project" value="TreeGrafter"/>
</dbReference>
<dbReference type="CDD" id="cd00165">
    <property type="entry name" value="S4"/>
    <property type="match status" value="1"/>
</dbReference>
<dbReference type="PANTHER" id="PTHR11831:SF1">
    <property type="entry name" value="U3 SMALL NUCLEOLAR RIBONUCLEOPROTEIN PROTEIN IMP3"/>
    <property type="match status" value="1"/>
</dbReference>
<comment type="similarity">
    <text evidence="2">Belongs to the universal ribosomal protein uS4 family.</text>
</comment>
<evidence type="ECO:0000259" key="10">
    <source>
        <dbReference type="SMART" id="SM00363"/>
    </source>
</evidence>
<reference evidence="12" key="1">
    <citation type="submission" date="2021-05" db="EMBL/GenBank/DDBJ databases">
        <title>The genome of the haptophyte Pavlova lutheri (Diacronema luteri, Pavlovales) - a model for lipid biosynthesis in eukaryotic algae.</title>
        <authorList>
            <person name="Hulatt C.J."/>
            <person name="Posewitz M.C."/>
        </authorList>
    </citation>
    <scope>NUCLEOTIDE SEQUENCE</scope>
    <source>
        <strain evidence="12">NIVA-4/92</strain>
    </source>
</reference>
<evidence type="ECO:0000259" key="11">
    <source>
        <dbReference type="SMART" id="SM01390"/>
    </source>
</evidence>
<evidence type="ECO:0000256" key="7">
    <source>
        <dbReference type="ARBA" id="ARBA00069727"/>
    </source>
</evidence>
<sequence>MRTLKYHERKLLKKVDFLQWKQDDNIREVKILRRYRIQHRDEYHKYNRLCGAVTKTVSMLKELEPSDPFRLETTERLLAKLYDMGVIHVKKLSSCDKLAASSFCRRRLPVVLVRLRYAETLKEAVTLVEQGHIRIGPENVTDPAYLVTRQFEDLITWVDTSRIKRHVMTYNDKLDDYDML</sequence>
<dbReference type="InterPro" id="IPR036986">
    <property type="entry name" value="S4_RNA-bd_sf"/>
</dbReference>
<dbReference type="SUPFAM" id="SSF55174">
    <property type="entry name" value="Alpha-L RNA-binding motif"/>
    <property type="match status" value="1"/>
</dbReference>
<dbReference type="InterPro" id="IPR022801">
    <property type="entry name" value="Ribosomal_uS4"/>
</dbReference>
<evidence type="ECO:0000256" key="9">
    <source>
        <dbReference type="PROSITE-ProRule" id="PRU00182"/>
    </source>
</evidence>
<accession>A0A8J5X5X3</accession>
<dbReference type="GO" id="GO:0019843">
    <property type="term" value="F:rRNA binding"/>
    <property type="evidence" value="ECO:0007669"/>
    <property type="project" value="InterPro"/>
</dbReference>
<evidence type="ECO:0000256" key="4">
    <source>
        <dbReference type="ARBA" id="ARBA00022884"/>
    </source>
</evidence>
<dbReference type="GO" id="GO:0006364">
    <property type="term" value="P:rRNA processing"/>
    <property type="evidence" value="ECO:0007669"/>
    <property type="project" value="TreeGrafter"/>
</dbReference>
<dbReference type="PANTHER" id="PTHR11831">
    <property type="entry name" value="30S 40S RIBOSOMAL PROTEIN"/>
    <property type="match status" value="1"/>
</dbReference>
<keyword evidence="13" id="KW-1185">Reference proteome</keyword>
<protein>
    <recommendedName>
        <fullName evidence="7">U3 small nucleolar ribonucleoprotein protein IMP3</fullName>
    </recommendedName>
    <alternativeName>
        <fullName evidence="8">U3 small nucleolar ribonucleoprotein protein imp3</fullName>
    </alternativeName>
</protein>
<dbReference type="AlphaFoldDB" id="A0A8J5X5X3"/>
<gene>
    <name evidence="12" type="ORF">KFE25_014258</name>
</gene>
<comment type="caution">
    <text evidence="12">The sequence shown here is derived from an EMBL/GenBank/DDBJ whole genome shotgun (WGS) entry which is preliminary data.</text>
</comment>
<name>A0A8J5X5X3_DIALT</name>
<feature type="domain" description="Small ribosomal subunit protein uS4 N-terminal" evidence="11">
    <location>
        <begin position="3"/>
        <end position="105"/>
    </location>
</feature>
<dbReference type="FunFam" id="3.10.290.10:FF:000006">
    <property type="entry name" value="U3 small nucleolar ribonucleoprotein IMP3"/>
    <property type="match status" value="1"/>
</dbReference>
<dbReference type="OrthoDB" id="10248812at2759"/>